<feature type="transmembrane region" description="Helical" evidence="16">
    <location>
        <begin position="288"/>
        <end position="310"/>
    </location>
</feature>
<feature type="transmembrane region" description="Helical" evidence="16">
    <location>
        <begin position="107"/>
        <end position="125"/>
    </location>
</feature>
<sequence length="563" mass="62408">MVHFSKILGLIFSVLGGLFFISSFYMPVIMLDWSVWSGLSINIQMAVLLDQVSLLFSAAVLLISGSVMNYCDWYMNDEVFFKRFVYLVGVFVLSMLLLVFIPNMICLLIGWDGLGISSFLLVVFYQNSKSLTAGMLTALVNRIGDVLLLVSIMVFSCEGSWLVYLNKSIYETPSLPLIMILASITKSAQMPFSAWLPAAMAAPTPVSSLVHSSTLVTAGVYLLLRSKYVFLGGDESLFVLKILSCMTLLMAGSCAMMETDLKKVVALSTLSQLSVMLFSLSVGAFSIAFFHLVSHAFFKALLFLCAGVAIHSNKKTQDIRLLGLNWESLPVTMSCFMIAVMALCGTPFFSGFYSKDMVFEVSLLGGESICVYFFLFVGFFLTSAYSIRLVSSLFFGLSKSCVSVIRLEETAVVKWSYLSLVVSSCVVGWLISSLCEELWVSLYLNLFDKMAPSVLAVVGVVFYSLTTKIELNKWHLKISWFLSSMWGLKSLSTQLPAKFSMGLSCYVEKVLEKGWLENSGPQGVLVMMSKFSRMSEMYHGYSFLKSLLLSVLIVFFSAVVLLM</sequence>
<keyword evidence="9" id="KW-0249">Electron transport</keyword>
<evidence type="ECO:0000256" key="15">
    <source>
        <dbReference type="ARBA" id="ARBA00049551"/>
    </source>
</evidence>
<evidence type="ECO:0000259" key="19">
    <source>
        <dbReference type="Pfam" id="PF06455"/>
    </source>
</evidence>
<dbReference type="AlphaFoldDB" id="A0A1Z2WWW2"/>
<name>A0A1Z2WWW2_9BIVA</name>
<evidence type="ECO:0000256" key="5">
    <source>
        <dbReference type="ARBA" id="ARBA00022660"/>
    </source>
</evidence>
<keyword evidence="13 16" id="KW-0496">Mitochondrion</keyword>
<dbReference type="PRINTS" id="PR01434">
    <property type="entry name" value="NADHDHGNASE5"/>
</dbReference>
<proteinExistence type="inferred from homology"/>
<dbReference type="PANTHER" id="PTHR42829">
    <property type="entry name" value="NADH-UBIQUINONE OXIDOREDUCTASE CHAIN 5"/>
    <property type="match status" value="1"/>
</dbReference>
<keyword evidence="8" id="KW-1278">Translocase</keyword>
<dbReference type="GO" id="GO:0015990">
    <property type="term" value="P:electron transport coupled proton transport"/>
    <property type="evidence" value="ECO:0007669"/>
    <property type="project" value="TreeGrafter"/>
</dbReference>
<reference evidence="20" key="1">
    <citation type="journal article" date="2017" name="Nat. Ecol. Evol.">
        <title>Adaptation to deep-sea chemosynthetic environments as revealed by mussel genomes.</title>
        <authorList>
            <person name="Sun J."/>
            <person name="Zhang Y."/>
            <person name="Xu T."/>
            <person name="Zhang Y."/>
            <person name="Mu H."/>
            <person name="Zhang Y."/>
            <person name="Lan Y."/>
            <person name="Fields C.J."/>
            <person name="Hui J.H.L."/>
            <person name="Zhang W."/>
            <person name="Li R."/>
            <person name="Nong W."/>
            <person name="Cheung F.K.M."/>
            <person name="Qiu J.-W."/>
            <person name="Qian P.-Y."/>
        </authorList>
    </citation>
    <scope>NUCLEOTIDE SEQUENCE</scope>
</reference>
<evidence type="ECO:0000256" key="13">
    <source>
        <dbReference type="ARBA" id="ARBA00023128"/>
    </source>
</evidence>
<evidence type="ECO:0000256" key="6">
    <source>
        <dbReference type="ARBA" id="ARBA00022692"/>
    </source>
</evidence>
<dbReference type="Pfam" id="PF00662">
    <property type="entry name" value="Proton_antipo_N"/>
    <property type="match status" value="1"/>
</dbReference>
<protein>
    <recommendedName>
        <fullName evidence="3 16">NADH-ubiquinone oxidoreductase chain 5</fullName>
        <ecNumber evidence="2 16">7.1.1.2</ecNumber>
    </recommendedName>
</protein>
<feature type="transmembrane region" description="Helical" evidence="16">
    <location>
        <begin position="451"/>
        <end position="471"/>
    </location>
</feature>
<dbReference type="Pfam" id="PF00361">
    <property type="entry name" value="Proton_antipo_M"/>
    <property type="match status" value="1"/>
</dbReference>
<feature type="transmembrane region" description="Helical" evidence="16">
    <location>
        <begin position="369"/>
        <end position="390"/>
    </location>
</feature>
<keyword evidence="12 16" id="KW-0830">Ubiquinone</keyword>
<dbReference type="Pfam" id="PF06455">
    <property type="entry name" value="NADH5_C"/>
    <property type="match status" value="1"/>
</dbReference>
<feature type="transmembrane region" description="Helical" evidence="16">
    <location>
        <begin position="146"/>
        <end position="165"/>
    </location>
</feature>
<geneLocation type="mitochondrion" evidence="20"/>
<evidence type="ECO:0000256" key="2">
    <source>
        <dbReference type="ARBA" id="ARBA00012944"/>
    </source>
</evidence>
<evidence type="ECO:0000256" key="16">
    <source>
        <dbReference type="RuleBase" id="RU003404"/>
    </source>
</evidence>
<evidence type="ECO:0000256" key="9">
    <source>
        <dbReference type="ARBA" id="ARBA00022982"/>
    </source>
</evidence>
<comment type="subcellular location">
    <subcellularLocation>
        <location evidence="1">Mitochondrion inner membrane</location>
        <topology evidence="1">Multi-pass membrane protein</topology>
    </subcellularLocation>
</comment>
<feature type="transmembrane region" description="Helical" evidence="16">
    <location>
        <begin position="411"/>
        <end position="431"/>
    </location>
</feature>
<evidence type="ECO:0000256" key="14">
    <source>
        <dbReference type="ARBA" id="ARBA00023136"/>
    </source>
</evidence>
<dbReference type="GO" id="GO:0003954">
    <property type="term" value="F:NADH dehydrogenase activity"/>
    <property type="evidence" value="ECO:0007669"/>
    <property type="project" value="TreeGrafter"/>
</dbReference>
<feature type="transmembrane region" description="Helical" evidence="16">
    <location>
        <begin position="331"/>
        <end position="349"/>
    </location>
</feature>
<feature type="domain" description="NADH:quinone oxidoreductase/Mrp antiporter transmembrane" evidence="17">
    <location>
        <begin position="103"/>
        <end position="378"/>
    </location>
</feature>
<keyword evidence="10 16" id="KW-1133">Transmembrane helix</keyword>
<keyword evidence="14 16" id="KW-0472">Membrane</keyword>
<feature type="transmembrane region" description="Helical" evidence="16">
    <location>
        <begin position="84"/>
        <end position="101"/>
    </location>
</feature>
<evidence type="ECO:0000259" key="17">
    <source>
        <dbReference type="Pfam" id="PF00361"/>
    </source>
</evidence>
<keyword evidence="4 16" id="KW-0813">Transport</keyword>
<dbReference type="EMBL" id="KY705073">
    <property type="protein sequence ID" value="ASB29978.1"/>
    <property type="molecule type" value="Genomic_DNA"/>
</dbReference>
<dbReference type="InterPro" id="IPR010934">
    <property type="entry name" value="NADH_DH_su5_C"/>
</dbReference>
<evidence type="ECO:0000256" key="11">
    <source>
        <dbReference type="ARBA" id="ARBA00023027"/>
    </source>
</evidence>
<feature type="domain" description="NADH dehydrogenase subunit 5 C-terminal" evidence="19">
    <location>
        <begin position="385"/>
        <end position="559"/>
    </location>
</feature>
<feature type="transmembrane region" description="Helical" evidence="16">
    <location>
        <begin position="41"/>
        <end position="63"/>
    </location>
</feature>
<keyword evidence="7" id="KW-0999">Mitochondrion inner membrane</keyword>
<feature type="domain" description="NADH-Ubiquinone oxidoreductase (complex I) chain 5 N-terminal" evidence="18">
    <location>
        <begin position="40"/>
        <end position="84"/>
    </location>
</feature>
<feature type="transmembrane region" description="Helical" evidence="16">
    <location>
        <begin position="543"/>
        <end position="562"/>
    </location>
</feature>
<evidence type="ECO:0000313" key="20">
    <source>
        <dbReference type="EMBL" id="ASB29978.1"/>
    </source>
</evidence>
<evidence type="ECO:0000256" key="8">
    <source>
        <dbReference type="ARBA" id="ARBA00022967"/>
    </source>
</evidence>
<evidence type="ECO:0000256" key="1">
    <source>
        <dbReference type="ARBA" id="ARBA00004448"/>
    </source>
</evidence>
<dbReference type="EC" id="7.1.1.2" evidence="2 16"/>
<accession>A0A1Z2WWW2</accession>
<feature type="transmembrane region" description="Helical" evidence="16">
    <location>
        <begin position="7"/>
        <end position="29"/>
    </location>
</feature>
<keyword evidence="5" id="KW-0679">Respiratory chain</keyword>
<feature type="transmembrane region" description="Helical" evidence="16">
    <location>
        <begin position="208"/>
        <end position="224"/>
    </location>
</feature>
<comment type="catalytic activity">
    <reaction evidence="15 16">
        <text>a ubiquinone + NADH + 5 H(+)(in) = a ubiquinol + NAD(+) + 4 H(+)(out)</text>
        <dbReference type="Rhea" id="RHEA:29091"/>
        <dbReference type="Rhea" id="RHEA-COMP:9565"/>
        <dbReference type="Rhea" id="RHEA-COMP:9566"/>
        <dbReference type="ChEBI" id="CHEBI:15378"/>
        <dbReference type="ChEBI" id="CHEBI:16389"/>
        <dbReference type="ChEBI" id="CHEBI:17976"/>
        <dbReference type="ChEBI" id="CHEBI:57540"/>
        <dbReference type="ChEBI" id="CHEBI:57945"/>
        <dbReference type="EC" id="7.1.1.2"/>
    </reaction>
</comment>
<gene>
    <name evidence="20" type="primary">nad5</name>
</gene>
<keyword evidence="11 16" id="KW-0520">NAD</keyword>
<evidence type="ECO:0000259" key="18">
    <source>
        <dbReference type="Pfam" id="PF00662"/>
    </source>
</evidence>
<keyword evidence="6 16" id="KW-0812">Transmembrane</keyword>
<evidence type="ECO:0000256" key="4">
    <source>
        <dbReference type="ARBA" id="ARBA00022448"/>
    </source>
</evidence>
<dbReference type="PANTHER" id="PTHR42829:SF2">
    <property type="entry name" value="NADH-UBIQUINONE OXIDOREDUCTASE CHAIN 5"/>
    <property type="match status" value="1"/>
</dbReference>
<comment type="similarity">
    <text evidence="16">Belongs to the complex I subunit 5 family.</text>
</comment>
<feature type="transmembrane region" description="Helical" evidence="16">
    <location>
        <begin position="236"/>
        <end position="257"/>
    </location>
</feature>
<dbReference type="GO" id="GO:0042773">
    <property type="term" value="P:ATP synthesis coupled electron transport"/>
    <property type="evidence" value="ECO:0007669"/>
    <property type="project" value="InterPro"/>
</dbReference>
<evidence type="ECO:0000256" key="7">
    <source>
        <dbReference type="ARBA" id="ARBA00022792"/>
    </source>
</evidence>
<evidence type="ECO:0000256" key="3">
    <source>
        <dbReference type="ARBA" id="ARBA00021096"/>
    </source>
</evidence>
<comment type="function">
    <text evidence="16">Core subunit of the mitochondrial membrane respiratory chain NADH dehydrogenase (Complex I) which catalyzes electron transfer from NADH through the respiratory chain, using ubiquinone as an electron acceptor. Essential for the catalytic activity and assembly of complex I.</text>
</comment>
<dbReference type="InterPro" id="IPR001516">
    <property type="entry name" value="Proton_antipo_N"/>
</dbReference>
<dbReference type="InterPro" id="IPR001750">
    <property type="entry name" value="ND/Mrp_TM"/>
</dbReference>
<dbReference type="InterPro" id="IPR003945">
    <property type="entry name" value="NU5C-like"/>
</dbReference>
<evidence type="ECO:0000256" key="10">
    <source>
        <dbReference type="ARBA" id="ARBA00022989"/>
    </source>
</evidence>
<organism evidence="20">
    <name type="scientific">Modiolus philippinarum</name>
    <dbReference type="NCBI Taxonomy" id="310899"/>
    <lineage>
        <taxon>Eukaryota</taxon>
        <taxon>Metazoa</taxon>
        <taxon>Spiralia</taxon>
        <taxon>Lophotrochozoa</taxon>
        <taxon>Mollusca</taxon>
        <taxon>Bivalvia</taxon>
        <taxon>Autobranchia</taxon>
        <taxon>Pteriomorphia</taxon>
        <taxon>Mytilida</taxon>
        <taxon>Mytiloidea</taxon>
        <taxon>Mytilidae</taxon>
        <taxon>Modiolinae</taxon>
        <taxon>Modiolus</taxon>
    </lineage>
</organism>
<dbReference type="GO" id="GO:0005743">
    <property type="term" value="C:mitochondrial inner membrane"/>
    <property type="evidence" value="ECO:0007669"/>
    <property type="project" value="UniProtKB-SubCell"/>
</dbReference>
<dbReference type="GO" id="GO:0008137">
    <property type="term" value="F:NADH dehydrogenase (ubiquinone) activity"/>
    <property type="evidence" value="ECO:0007669"/>
    <property type="project" value="UniProtKB-EC"/>
</dbReference>
<evidence type="ECO:0000256" key="12">
    <source>
        <dbReference type="ARBA" id="ARBA00023075"/>
    </source>
</evidence>